<feature type="domain" description="HTH cro/C1-type" evidence="1">
    <location>
        <begin position="7"/>
        <end position="61"/>
    </location>
</feature>
<comment type="caution">
    <text evidence="2">The sequence shown here is derived from an EMBL/GenBank/DDBJ whole genome shotgun (WGS) entry which is preliminary data.</text>
</comment>
<dbReference type="RefSeq" id="WP_121698945.1">
    <property type="nucleotide sequence ID" value="NZ_JBCLPP010000002.1"/>
</dbReference>
<evidence type="ECO:0000313" key="3">
    <source>
        <dbReference type="Proteomes" id="UP001565200"/>
    </source>
</evidence>
<protein>
    <submittedName>
        <fullName evidence="2">Helix-turn-helix transcriptional regulator</fullName>
    </submittedName>
</protein>
<dbReference type="InterPro" id="IPR001387">
    <property type="entry name" value="Cro/C1-type_HTH"/>
</dbReference>
<evidence type="ECO:0000313" key="2">
    <source>
        <dbReference type="EMBL" id="MEY8244144.1"/>
    </source>
</evidence>
<proteinExistence type="predicted"/>
<dbReference type="InterPro" id="IPR010982">
    <property type="entry name" value="Lambda_DNA-bd_dom_sf"/>
</dbReference>
<dbReference type="CDD" id="cd00093">
    <property type="entry name" value="HTH_XRE"/>
    <property type="match status" value="1"/>
</dbReference>
<dbReference type="Pfam" id="PF01381">
    <property type="entry name" value="HTH_3"/>
    <property type="match status" value="1"/>
</dbReference>
<dbReference type="Gene3D" id="1.10.260.40">
    <property type="entry name" value="lambda repressor-like DNA-binding domains"/>
    <property type="match status" value="1"/>
</dbReference>
<organism evidence="2 3">
    <name type="scientific">Heminiphilus faecis</name>
    <dbReference type="NCBI Taxonomy" id="2601703"/>
    <lineage>
        <taxon>Bacteria</taxon>
        <taxon>Pseudomonadati</taxon>
        <taxon>Bacteroidota</taxon>
        <taxon>Bacteroidia</taxon>
        <taxon>Bacteroidales</taxon>
        <taxon>Muribaculaceae</taxon>
        <taxon>Heminiphilus</taxon>
    </lineage>
</organism>
<gene>
    <name evidence="2" type="ORF">AAK873_00775</name>
</gene>
<accession>A0ABV4CRY5</accession>
<dbReference type="EMBL" id="JBCLPP010000002">
    <property type="protein sequence ID" value="MEY8244144.1"/>
    <property type="molecule type" value="Genomic_DNA"/>
</dbReference>
<dbReference type="SUPFAM" id="SSF47413">
    <property type="entry name" value="lambda repressor-like DNA-binding domains"/>
    <property type="match status" value="1"/>
</dbReference>
<dbReference type="Proteomes" id="UP001565200">
    <property type="component" value="Unassembled WGS sequence"/>
</dbReference>
<name>A0ABV4CRY5_9BACT</name>
<evidence type="ECO:0000259" key="1">
    <source>
        <dbReference type="PROSITE" id="PS50943"/>
    </source>
</evidence>
<sequence>MDIASRIKKFMDATGIQNSQFADTCGIPRPSLSQLLNGRNKKVSNEVIDKIHEAYPSLSILWLMFGEGDMWIDGNIQFSELQKASDSQDSDTDNIDTEEFTFEDNLFSESSEFTQKKSAEEKTTVNTINRAVEEIPTQKIAPNHASAMSLGVDNTRKVVNIMVFYSDSSFETFVPKT</sequence>
<dbReference type="PROSITE" id="PS50943">
    <property type="entry name" value="HTH_CROC1"/>
    <property type="match status" value="1"/>
</dbReference>
<keyword evidence="3" id="KW-1185">Reference proteome</keyword>
<reference evidence="2 3" key="1">
    <citation type="submission" date="2024-03" db="EMBL/GenBank/DDBJ databases">
        <title>Mouse gut bacterial collection (mGBC) of GemPharmatech.</title>
        <authorList>
            <person name="He Y."/>
            <person name="Dong L."/>
            <person name="Wu D."/>
            <person name="Gao X."/>
            <person name="Lin Z."/>
        </authorList>
    </citation>
    <scope>NUCLEOTIDE SEQUENCE [LARGE SCALE GENOMIC DNA]</scope>
    <source>
        <strain evidence="2 3">54-13</strain>
    </source>
</reference>